<protein>
    <submittedName>
        <fullName evidence="3">N-acetylmuramoyl-L-alanine amidase</fullName>
        <ecNumber evidence="3">3.5.1.28</ecNumber>
    </submittedName>
</protein>
<comment type="similarity">
    <text evidence="1">Belongs to the N-acetylmuramoyl-L-alanine amidase 2 family.</text>
</comment>
<dbReference type="EC" id="3.5.1.28" evidence="3"/>
<dbReference type="GO" id="GO:0009253">
    <property type="term" value="P:peptidoglycan catabolic process"/>
    <property type="evidence" value="ECO:0007669"/>
    <property type="project" value="InterPro"/>
</dbReference>
<dbReference type="PANTHER" id="PTHR11022">
    <property type="entry name" value="PEPTIDOGLYCAN RECOGNITION PROTEIN"/>
    <property type="match status" value="1"/>
</dbReference>
<dbReference type="GO" id="GO:0008745">
    <property type="term" value="F:N-acetylmuramoyl-L-alanine amidase activity"/>
    <property type="evidence" value="ECO:0007669"/>
    <property type="project" value="UniProtKB-EC"/>
</dbReference>
<dbReference type="Gene3D" id="3.40.80.10">
    <property type="entry name" value="Peptidoglycan recognition protein-like"/>
    <property type="match status" value="1"/>
</dbReference>
<gene>
    <name evidence="3" type="ORF">KC678_05590</name>
</gene>
<keyword evidence="3" id="KW-0378">Hydrolase</keyword>
<evidence type="ECO:0000259" key="2">
    <source>
        <dbReference type="SMART" id="SM00701"/>
    </source>
</evidence>
<dbReference type="PANTHER" id="PTHR11022:SF41">
    <property type="entry name" value="PEPTIDOGLYCAN-RECOGNITION PROTEIN LC-RELATED"/>
    <property type="match status" value="1"/>
</dbReference>
<dbReference type="InterPro" id="IPR015510">
    <property type="entry name" value="PGRP"/>
</dbReference>
<reference evidence="3" key="1">
    <citation type="submission" date="2020-04" db="EMBL/GenBank/DDBJ databases">
        <authorList>
            <person name="Zhang T."/>
        </authorList>
    </citation>
    <scope>NUCLEOTIDE SEQUENCE</scope>
    <source>
        <strain evidence="3">HKST-UBA13</strain>
    </source>
</reference>
<dbReference type="SMART" id="SM00701">
    <property type="entry name" value="PGRP"/>
    <property type="match status" value="1"/>
</dbReference>
<accession>A0A955L2J5</accession>
<dbReference type="Pfam" id="PF01510">
    <property type="entry name" value="Amidase_2"/>
    <property type="match status" value="1"/>
</dbReference>
<dbReference type="InterPro" id="IPR002502">
    <property type="entry name" value="Amidase_domain"/>
</dbReference>
<organism evidence="3 4">
    <name type="scientific">Candidatus Dojkabacteria bacterium</name>
    <dbReference type="NCBI Taxonomy" id="2099670"/>
    <lineage>
        <taxon>Bacteria</taxon>
        <taxon>Candidatus Dojkabacteria</taxon>
    </lineage>
</organism>
<comment type="caution">
    <text evidence="3">The sequence shown here is derived from an EMBL/GenBank/DDBJ whole genome shotgun (WGS) entry which is preliminary data.</text>
</comment>
<dbReference type="AlphaFoldDB" id="A0A955L2J5"/>
<dbReference type="InterPro" id="IPR043708">
    <property type="entry name" value="DUF5648"/>
</dbReference>
<proteinExistence type="inferred from homology"/>
<dbReference type="InterPro" id="IPR006619">
    <property type="entry name" value="PGRP_domain_met/bac"/>
</dbReference>
<evidence type="ECO:0000313" key="3">
    <source>
        <dbReference type="EMBL" id="MCA9381714.1"/>
    </source>
</evidence>
<dbReference type="SUPFAM" id="SSF101898">
    <property type="entry name" value="NHL repeat"/>
    <property type="match status" value="2"/>
</dbReference>
<evidence type="ECO:0000313" key="4">
    <source>
        <dbReference type="Proteomes" id="UP000775877"/>
    </source>
</evidence>
<sequence length="718" mass="81658">MSKKYIKYFSICTLTFCVGLASIHSVEARGADITEINPIRSVVNTVNYPIISRSEWGCPDMDPESPYYCNEPQWYAFRNPVSHIVIHHTATSETPTDGKEEIQYVWTLHATVRDVDPNDNVQGWTDIGYNYLVDQEGNVYEGRYGGEGATGGHVGGHNIGTVGIALLGNYETLEVTDPEYQALKGLLIELFTKYKIDPEEFATDYTGGYAQRLSMHQNWNSTACPGGHTVEIFNQLRSEVAKQVRENWNDMFESSMCPKGYIDNNGECEELVATPEFSSQLIKPSEIISDSSDNLFVTGYDSTYLYQIDSNSNISQLSESFFLRDAIKGAVDIEIDDKNDLIYILNNTKERLYVIDKNTLESVDSYLTGTSPKDMEIMNDGTIYVANAGSDTLTKIDPEGNLSAVKLEGEYPISLTKNENDDLFVTFYLSDAITKITKKGKMEDYTTAGILPTSVIPDSTGGFYILNEGDGKIIYVDDREVLHTYAELPYQGNSFIRTEDGSFFVTHPLDSAISKVDPKGYVTTIENVGNEPVKLFQYDGDIYFLDQGNNGIYKLTYSAQNSIPMTMPIYRFWSDKQHSHFFTGDIDEKNYVKDEYDEATWNYETVAFFGLEDSKNNAKPVYRFWSDEYQAHFYTIDGAEKEYVIDAFDDSVWKYEGIAYYAYTNEEEGTTPVYRFWSDEYHSHFYTTDEAEKDYVINTFDESTWKYEGEAYFAYPSN</sequence>
<dbReference type="InterPro" id="IPR036505">
    <property type="entry name" value="Amidase/PGRP_sf"/>
</dbReference>
<dbReference type="CDD" id="cd06583">
    <property type="entry name" value="PGRP"/>
    <property type="match status" value="1"/>
</dbReference>
<dbReference type="Proteomes" id="UP000775877">
    <property type="component" value="Unassembled WGS sequence"/>
</dbReference>
<name>A0A955L2J5_9BACT</name>
<reference evidence="3" key="2">
    <citation type="journal article" date="2021" name="Microbiome">
        <title>Successional dynamics and alternative stable states in a saline activated sludge microbial community over 9 years.</title>
        <authorList>
            <person name="Wang Y."/>
            <person name="Ye J."/>
            <person name="Ju F."/>
            <person name="Liu L."/>
            <person name="Boyd J.A."/>
            <person name="Deng Y."/>
            <person name="Parks D.H."/>
            <person name="Jiang X."/>
            <person name="Yin X."/>
            <person name="Woodcroft B.J."/>
            <person name="Tyson G.W."/>
            <person name="Hugenholtz P."/>
            <person name="Polz M.F."/>
            <person name="Zhang T."/>
        </authorList>
    </citation>
    <scope>NUCLEOTIDE SEQUENCE</scope>
    <source>
        <strain evidence="3">HKST-UBA13</strain>
    </source>
</reference>
<dbReference type="Pfam" id="PF18885">
    <property type="entry name" value="DUF5648"/>
    <property type="match status" value="1"/>
</dbReference>
<dbReference type="Gene3D" id="2.130.10.10">
    <property type="entry name" value="YVTN repeat-like/Quinoprotein amine dehydrogenase"/>
    <property type="match status" value="1"/>
</dbReference>
<evidence type="ECO:0000256" key="1">
    <source>
        <dbReference type="ARBA" id="ARBA00007553"/>
    </source>
</evidence>
<dbReference type="GO" id="GO:0008270">
    <property type="term" value="F:zinc ion binding"/>
    <property type="evidence" value="ECO:0007669"/>
    <property type="project" value="InterPro"/>
</dbReference>
<dbReference type="InterPro" id="IPR015943">
    <property type="entry name" value="WD40/YVTN_repeat-like_dom_sf"/>
</dbReference>
<dbReference type="SUPFAM" id="SSF55846">
    <property type="entry name" value="N-acetylmuramoyl-L-alanine amidase-like"/>
    <property type="match status" value="1"/>
</dbReference>
<feature type="domain" description="Peptidoglycan recognition protein family" evidence="2">
    <location>
        <begin position="48"/>
        <end position="210"/>
    </location>
</feature>
<dbReference type="EMBL" id="JAGQLJ010000165">
    <property type="protein sequence ID" value="MCA9381714.1"/>
    <property type="molecule type" value="Genomic_DNA"/>
</dbReference>